<dbReference type="Proteomes" id="UP000076512">
    <property type="component" value="Unassembled WGS sequence"/>
</dbReference>
<feature type="domain" description="RAMA" evidence="1">
    <location>
        <begin position="165"/>
        <end position="223"/>
    </location>
</feature>
<gene>
    <name evidence="2" type="ORF">AWN90_21075</name>
</gene>
<dbReference type="RefSeq" id="WP_067585820.1">
    <property type="nucleotide sequence ID" value="NZ_JABMCZ010000003.1"/>
</dbReference>
<dbReference type="InterPro" id="IPR040843">
    <property type="entry name" value="RAMA"/>
</dbReference>
<dbReference type="Pfam" id="PF18755">
    <property type="entry name" value="RAMA"/>
    <property type="match status" value="1"/>
</dbReference>
<evidence type="ECO:0000313" key="3">
    <source>
        <dbReference type="Proteomes" id="UP000076512"/>
    </source>
</evidence>
<reference evidence="2 3" key="1">
    <citation type="submission" date="2016-04" db="EMBL/GenBank/DDBJ databases">
        <authorList>
            <person name="Evans L.H."/>
            <person name="Alamgir A."/>
            <person name="Owens N."/>
            <person name="Weber N.D."/>
            <person name="Virtaneva K."/>
            <person name="Barbian K."/>
            <person name="Babar A."/>
            <person name="Rosenke K."/>
        </authorList>
    </citation>
    <scope>NUCLEOTIDE SEQUENCE [LARGE SCALE GENOMIC DNA]</scope>
    <source>
        <strain evidence="2 3">IFM 0406</strain>
    </source>
</reference>
<proteinExistence type="predicted"/>
<name>A0A164NPH9_9NOCA</name>
<evidence type="ECO:0000313" key="2">
    <source>
        <dbReference type="EMBL" id="KZM74579.1"/>
    </source>
</evidence>
<dbReference type="OrthoDB" id="4547613at2"/>
<keyword evidence="3" id="KW-1185">Reference proteome</keyword>
<dbReference type="AlphaFoldDB" id="A0A164NPH9"/>
<sequence length="237" mass="26091">MSTDTPYPDDEILSRFRHVFSGDVSESVARWLSRAEVDALAGLLRHLGDLDAAQHWITDHAEFDECGDRHHNGCTKCADTRTGKSDEPAPAQGHTRTARLYDTVTATLDETYTRPDRPGRFGAIRQYQFTIMPSDECSHDHSSVCATCAREWTDYEFSDDFPFERGPRITVRDLIEAGQIQVGTVLTNDSHSEASAVVTGDGGLMLTDGRIYSNPSAAAHAVRRMSSNPSGPDTCPN</sequence>
<dbReference type="EMBL" id="LWGR01000004">
    <property type="protein sequence ID" value="KZM74579.1"/>
    <property type="molecule type" value="Genomic_DNA"/>
</dbReference>
<protein>
    <recommendedName>
        <fullName evidence="1">RAMA domain-containing protein</fullName>
    </recommendedName>
</protein>
<comment type="caution">
    <text evidence="2">The sequence shown here is derived from an EMBL/GenBank/DDBJ whole genome shotgun (WGS) entry which is preliminary data.</text>
</comment>
<accession>A0A164NPH9</accession>
<evidence type="ECO:0000259" key="1">
    <source>
        <dbReference type="Pfam" id="PF18755"/>
    </source>
</evidence>
<organism evidence="2 3">
    <name type="scientific">Nocardia terpenica</name>
    <dbReference type="NCBI Taxonomy" id="455432"/>
    <lineage>
        <taxon>Bacteria</taxon>
        <taxon>Bacillati</taxon>
        <taxon>Actinomycetota</taxon>
        <taxon>Actinomycetes</taxon>
        <taxon>Mycobacteriales</taxon>
        <taxon>Nocardiaceae</taxon>
        <taxon>Nocardia</taxon>
    </lineage>
</organism>